<dbReference type="Gene3D" id="1.10.8.10">
    <property type="entry name" value="DNA helicase RuvA subunit, C-terminal domain"/>
    <property type="match status" value="1"/>
</dbReference>
<keyword evidence="3 6" id="KW-0238">DNA-binding</keyword>
<dbReference type="GO" id="GO:0006281">
    <property type="term" value="P:DNA repair"/>
    <property type="evidence" value="ECO:0007669"/>
    <property type="project" value="UniProtKB-UniRule"/>
</dbReference>
<proteinExistence type="inferred from homology"/>
<comment type="caution">
    <text evidence="9">The sequence shown here is derived from an EMBL/GenBank/DDBJ whole genome shotgun (WGS) entry which is preliminary data.</text>
</comment>
<dbReference type="SUPFAM" id="SSF50249">
    <property type="entry name" value="Nucleic acid-binding proteins"/>
    <property type="match status" value="1"/>
</dbReference>
<comment type="subcellular location">
    <subcellularLocation>
        <location evidence="6">Cytoplasm</location>
    </subcellularLocation>
</comment>
<dbReference type="Gene3D" id="2.40.50.140">
    <property type="entry name" value="Nucleic acid-binding proteins"/>
    <property type="match status" value="1"/>
</dbReference>
<dbReference type="Gene3D" id="1.10.150.20">
    <property type="entry name" value="5' to 3' exonuclease, C-terminal subdomain"/>
    <property type="match status" value="1"/>
</dbReference>
<keyword evidence="2 6" id="KW-0227">DNA damage</keyword>
<keyword evidence="9" id="KW-0347">Helicase</keyword>
<evidence type="ECO:0000256" key="2">
    <source>
        <dbReference type="ARBA" id="ARBA00022763"/>
    </source>
</evidence>
<evidence type="ECO:0000256" key="5">
    <source>
        <dbReference type="ARBA" id="ARBA00023204"/>
    </source>
</evidence>
<dbReference type="GO" id="GO:0000400">
    <property type="term" value="F:four-way junction DNA binding"/>
    <property type="evidence" value="ECO:0007669"/>
    <property type="project" value="UniProtKB-UniRule"/>
</dbReference>
<dbReference type="EMBL" id="JROO01000038">
    <property type="protein sequence ID" value="KIH97412.1"/>
    <property type="molecule type" value="Genomic_DNA"/>
</dbReference>
<dbReference type="GO" id="GO:0048476">
    <property type="term" value="C:Holliday junction resolvase complex"/>
    <property type="evidence" value="ECO:0007669"/>
    <property type="project" value="UniProtKB-UniRule"/>
</dbReference>
<dbReference type="HAMAP" id="MF_00031">
    <property type="entry name" value="DNA_HJ_migration_RuvA"/>
    <property type="match status" value="1"/>
</dbReference>
<dbReference type="InterPro" id="IPR000085">
    <property type="entry name" value="RuvA"/>
</dbReference>
<evidence type="ECO:0000256" key="6">
    <source>
        <dbReference type="HAMAP-Rule" id="MF_00031"/>
    </source>
</evidence>
<evidence type="ECO:0000256" key="7">
    <source>
        <dbReference type="SAM" id="MobiDB-lite"/>
    </source>
</evidence>
<evidence type="ECO:0000313" key="10">
    <source>
        <dbReference type="Proteomes" id="UP000031675"/>
    </source>
</evidence>
<keyword evidence="9" id="KW-0067">ATP-binding</keyword>
<dbReference type="SMART" id="SM00278">
    <property type="entry name" value="HhH1"/>
    <property type="match status" value="2"/>
</dbReference>
<dbReference type="InterPro" id="IPR010994">
    <property type="entry name" value="RuvA_2-like"/>
</dbReference>
<keyword evidence="9" id="KW-0378">Hydrolase</keyword>
<evidence type="ECO:0000256" key="4">
    <source>
        <dbReference type="ARBA" id="ARBA00023172"/>
    </source>
</evidence>
<sequence>MIAFLSGRVAARTGGSAVIEVGGVGMTVHCTPTTLAGLRVGEQATVATSLVVREDSLTLYGFADDDERTVFERLQQASGVGPRLALGILAVHTPDALRAAVASEDTAALTRVPGIGPKGAQRIALELRDKLGPPPAADPALTEHGAAPGAESPWRPQVVSGLVNLGWSAKDAEAAADAVAPEAADAPDVAVLLRSALRRLSRS</sequence>
<dbReference type="GO" id="GO:0009378">
    <property type="term" value="F:four-way junction helicase activity"/>
    <property type="evidence" value="ECO:0007669"/>
    <property type="project" value="InterPro"/>
</dbReference>
<dbReference type="InterPro" id="IPR003583">
    <property type="entry name" value="Hlx-hairpin-Hlx_DNA-bd_motif"/>
</dbReference>
<feature type="domain" description="Helix-hairpin-helix DNA-binding motif class 1" evidence="8">
    <location>
        <begin position="72"/>
        <end position="91"/>
    </location>
</feature>
<keyword evidence="1 6" id="KW-0963">Cytoplasm</keyword>
<comment type="function">
    <text evidence="6">The RuvA-RuvB-RuvC complex processes Holliday junction (HJ) DNA during genetic recombination and DNA repair, while the RuvA-RuvB complex plays an important role in the rescue of blocked DNA replication forks via replication fork reversal (RFR). RuvA specifically binds to HJ cruciform DNA, conferring on it an open structure. The RuvB hexamer acts as an ATP-dependent pump, pulling dsDNA into and through the RuvAB complex. HJ branch migration allows RuvC to scan DNA until it finds its consensus sequence, where it cleaves and resolves the cruciform DNA.</text>
</comment>
<keyword evidence="9" id="KW-0547">Nucleotide-binding</keyword>
<keyword evidence="4 6" id="KW-0233">DNA recombination</keyword>
<evidence type="ECO:0000313" key="9">
    <source>
        <dbReference type="EMBL" id="KIH97412.1"/>
    </source>
</evidence>
<reference evidence="10" key="1">
    <citation type="journal article" date="2015" name="Chem. Biol.">
        <title>Structure, bioactivity, and resistance mechanism of streptomonomicin, an unusual lasso Peptide from an understudied halophilic actinomycete.</title>
        <authorList>
            <person name="Metelev M."/>
            <person name="Tietz J.I."/>
            <person name="Melby J.O."/>
            <person name="Blair P.M."/>
            <person name="Zhu L."/>
            <person name="Livnat I."/>
            <person name="Severinov K."/>
            <person name="Mitchell D.A."/>
        </authorList>
    </citation>
    <scope>NUCLEOTIDE SEQUENCE [LARGE SCALE GENOMIC DNA]</scope>
    <source>
        <strain evidence="10">YIM 90003</strain>
    </source>
</reference>
<comment type="domain">
    <text evidence="6">Has three domains with a flexible linker between the domains II and III and assumes an 'L' shape. Domain III is highly mobile and contacts RuvB.</text>
</comment>
<dbReference type="Proteomes" id="UP000031675">
    <property type="component" value="Unassembled WGS sequence"/>
</dbReference>
<evidence type="ECO:0000256" key="1">
    <source>
        <dbReference type="ARBA" id="ARBA00022490"/>
    </source>
</evidence>
<feature type="domain" description="Helix-hairpin-helix DNA-binding motif class 1" evidence="8">
    <location>
        <begin position="107"/>
        <end position="126"/>
    </location>
</feature>
<accession>A0A0C2JKD8</accession>
<dbReference type="GO" id="GO:0009379">
    <property type="term" value="C:Holliday junction helicase complex"/>
    <property type="evidence" value="ECO:0007669"/>
    <property type="project" value="InterPro"/>
</dbReference>
<comment type="subunit">
    <text evidence="6">Homotetramer. Forms an RuvA(8)-RuvB(12)-Holliday junction (HJ) complex. HJ DNA is sandwiched between 2 RuvA tetramers; dsDNA enters through RuvA and exits via RuvB. An RuvB hexamer assembles on each DNA strand where it exits the tetramer. Each RuvB hexamer is contacted by two RuvA subunits (via domain III) on 2 adjacent RuvB subunits; this complex drives branch migration. In the full resolvosome a probable DNA-RuvA(4)-RuvB(12)-RuvC(2) complex forms which resolves the HJ.</text>
</comment>
<dbReference type="Pfam" id="PF07499">
    <property type="entry name" value="RuvA_C"/>
    <property type="match status" value="1"/>
</dbReference>
<gene>
    <name evidence="6" type="primary">ruvA</name>
    <name evidence="9" type="ORF">LP52_19360</name>
</gene>
<name>A0A0C2JKD8_9ACTN</name>
<organism evidence="9 10">
    <name type="scientific">Streptomonospora alba</name>
    <dbReference type="NCBI Taxonomy" id="183763"/>
    <lineage>
        <taxon>Bacteria</taxon>
        <taxon>Bacillati</taxon>
        <taxon>Actinomycetota</taxon>
        <taxon>Actinomycetes</taxon>
        <taxon>Streptosporangiales</taxon>
        <taxon>Nocardiopsidaceae</taxon>
        <taxon>Streptomonospora</taxon>
    </lineage>
</organism>
<dbReference type="AlphaFoldDB" id="A0A0C2JKD8"/>
<dbReference type="OrthoDB" id="5293449at2"/>
<keyword evidence="5 6" id="KW-0234">DNA repair</keyword>
<comment type="similarity">
    <text evidence="6">Belongs to the RuvA family.</text>
</comment>
<dbReference type="SUPFAM" id="SSF46929">
    <property type="entry name" value="DNA helicase RuvA subunit, C-terminal domain"/>
    <property type="match status" value="1"/>
</dbReference>
<dbReference type="STRING" id="183763.LP52_19360"/>
<feature type="region of interest" description="Domain III" evidence="6">
    <location>
        <begin position="148"/>
        <end position="203"/>
    </location>
</feature>
<dbReference type="Pfam" id="PF01330">
    <property type="entry name" value="RuvA_N"/>
    <property type="match status" value="1"/>
</dbReference>
<evidence type="ECO:0000256" key="3">
    <source>
        <dbReference type="ARBA" id="ARBA00023125"/>
    </source>
</evidence>
<dbReference type="Pfam" id="PF14520">
    <property type="entry name" value="HHH_5"/>
    <property type="match status" value="1"/>
</dbReference>
<dbReference type="InterPro" id="IPR013849">
    <property type="entry name" value="DNA_helicase_Holl-junc_RuvA_I"/>
</dbReference>
<dbReference type="InterPro" id="IPR011114">
    <property type="entry name" value="RuvA_C"/>
</dbReference>
<keyword evidence="10" id="KW-1185">Reference proteome</keyword>
<dbReference type="RefSeq" id="WP_040275612.1">
    <property type="nucleotide sequence ID" value="NZ_JROO01000038.1"/>
</dbReference>
<dbReference type="InterPro" id="IPR036267">
    <property type="entry name" value="RuvA_C_sf"/>
</dbReference>
<dbReference type="NCBIfam" id="TIGR00084">
    <property type="entry name" value="ruvA"/>
    <property type="match status" value="1"/>
</dbReference>
<dbReference type="GO" id="GO:0006310">
    <property type="term" value="P:DNA recombination"/>
    <property type="evidence" value="ECO:0007669"/>
    <property type="project" value="UniProtKB-UniRule"/>
</dbReference>
<comment type="caution">
    <text evidence="6">Lacks conserved residue(s) required for the propagation of feature annotation.</text>
</comment>
<dbReference type="InterPro" id="IPR012340">
    <property type="entry name" value="NA-bd_OB-fold"/>
</dbReference>
<feature type="region of interest" description="Disordered" evidence="7">
    <location>
        <begin position="131"/>
        <end position="154"/>
    </location>
</feature>
<dbReference type="SUPFAM" id="SSF47781">
    <property type="entry name" value="RuvA domain 2-like"/>
    <property type="match status" value="1"/>
</dbReference>
<evidence type="ECO:0000259" key="8">
    <source>
        <dbReference type="SMART" id="SM00278"/>
    </source>
</evidence>
<dbReference type="GO" id="GO:0005737">
    <property type="term" value="C:cytoplasm"/>
    <property type="evidence" value="ECO:0007669"/>
    <property type="project" value="UniProtKB-SubCell"/>
</dbReference>
<dbReference type="GO" id="GO:0005524">
    <property type="term" value="F:ATP binding"/>
    <property type="evidence" value="ECO:0007669"/>
    <property type="project" value="InterPro"/>
</dbReference>
<protein>
    <recommendedName>
        <fullName evidence="6">Holliday junction branch migration complex subunit RuvA</fullName>
    </recommendedName>
</protein>